<reference evidence="3" key="1">
    <citation type="submission" date="2014-03" db="EMBL/GenBank/DDBJ databases">
        <authorList>
            <person name="Aksoy S."/>
            <person name="Warren W."/>
            <person name="Wilson R.K."/>
        </authorList>
    </citation>
    <scope>NUCLEOTIDE SEQUENCE [LARGE SCALE GENOMIC DNA]</scope>
    <source>
        <strain evidence="3">IAEA</strain>
    </source>
</reference>
<dbReference type="VEuPathDB" id="VectorBase:GBRI011517"/>
<dbReference type="SUPFAM" id="SSF49265">
    <property type="entry name" value="Fibronectin type III"/>
    <property type="match status" value="1"/>
</dbReference>
<accession>A0A1A9W9T8</accession>
<reference evidence="2" key="2">
    <citation type="submission" date="2020-05" db="UniProtKB">
        <authorList>
            <consortium name="EnsemblMetazoa"/>
        </authorList>
    </citation>
    <scope>IDENTIFICATION</scope>
    <source>
        <strain evidence="2">IAEA</strain>
    </source>
</reference>
<sequence length="188" mass="20834">MGPEQRCVNLQQKFSINTTGTQVSFEDLHPCGKYNVSIISESKNGTKGPSINTEIVTKEGKPTKILHSKIVLGPHKLSISWSPPAYADLCLSGYRLSGWNDEKKPVPALDKTTENTSILIDGLHSCQAFIEQIITTTHTADDNPEKVETETNAIKAQAPSIETMGAYYNNYYILSFKFESVLYSFIRG</sequence>
<dbReference type="EnsemblMetazoa" id="GBRI011517-RA">
    <property type="protein sequence ID" value="GBRI011517-PA"/>
    <property type="gene ID" value="GBRI011517"/>
</dbReference>
<dbReference type="InterPro" id="IPR003961">
    <property type="entry name" value="FN3_dom"/>
</dbReference>
<evidence type="ECO:0000313" key="2">
    <source>
        <dbReference type="EnsemblMetazoa" id="GBRI011517-PA"/>
    </source>
</evidence>
<feature type="domain" description="Fibronectin type-III" evidence="1">
    <location>
        <begin position="1"/>
        <end position="60"/>
    </location>
</feature>
<dbReference type="PROSITE" id="PS50853">
    <property type="entry name" value="FN3"/>
    <property type="match status" value="1"/>
</dbReference>
<dbReference type="InterPro" id="IPR036116">
    <property type="entry name" value="FN3_sf"/>
</dbReference>
<name>A0A1A9W9T8_9MUSC</name>
<keyword evidence="3" id="KW-1185">Reference proteome</keyword>
<protein>
    <recommendedName>
        <fullName evidence="1">Fibronectin type-III domain-containing protein</fullName>
    </recommendedName>
</protein>
<dbReference type="Proteomes" id="UP000091820">
    <property type="component" value="Unassembled WGS sequence"/>
</dbReference>
<dbReference type="STRING" id="37001.A0A1A9W9T8"/>
<evidence type="ECO:0000313" key="3">
    <source>
        <dbReference type="Proteomes" id="UP000091820"/>
    </source>
</evidence>
<evidence type="ECO:0000259" key="1">
    <source>
        <dbReference type="PROSITE" id="PS50853"/>
    </source>
</evidence>
<organism evidence="2 3">
    <name type="scientific">Glossina brevipalpis</name>
    <dbReference type="NCBI Taxonomy" id="37001"/>
    <lineage>
        <taxon>Eukaryota</taxon>
        <taxon>Metazoa</taxon>
        <taxon>Ecdysozoa</taxon>
        <taxon>Arthropoda</taxon>
        <taxon>Hexapoda</taxon>
        <taxon>Insecta</taxon>
        <taxon>Pterygota</taxon>
        <taxon>Neoptera</taxon>
        <taxon>Endopterygota</taxon>
        <taxon>Diptera</taxon>
        <taxon>Brachycera</taxon>
        <taxon>Muscomorpha</taxon>
        <taxon>Hippoboscoidea</taxon>
        <taxon>Glossinidae</taxon>
        <taxon>Glossina</taxon>
    </lineage>
</organism>
<dbReference type="AlphaFoldDB" id="A0A1A9W9T8"/>
<proteinExistence type="predicted"/>